<sequence length="375" mass="41021">MAVCLARCGLWHNATMSQTPIDFSGLRRALVIKLRHHGDVLLSSPVFSALQSAAPGCEIDALVYADTAPMLEEHPAIAQCHVIDRNWKRQGLLAQARAEGALLSALRGRGYELVIHLTEHRRGAWLARLLRPRWSVAPRQRGRGDFWRNSFSHLYAQPGHALRHTVEKNLDALRVLGLHPAPEARRLVLVPGRAAETRVEALLGGAKLAPGSFIHLHPASRWLFKCWPVESMAALADELHRQGHALVLTAAPDERERELVAAIRVRSRAEFVDLSGRLSLRELAALAGRARLFVGVDSAPMHIAAAMGTPTVALFGPSGDKEWSPWMTPHRVVSSTEHSCRPCGLDGCGGSKISDCLVTLPVAQVLKACEELLKS</sequence>
<dbReference type="InterPro" id="IPR002201">
    <property type="entry name" value="Glyco_trans_9"/>
</dbReference>
<evidence type="ECO:0000313" key="4">
    <source>
        <dbReference type="Proteomes" id="UP000515733"/>
    </source>
</evidence>
<dbReference type="EMBL" id="LR778301">
    <property type="protein sequence ID" value="CAB1370376.1"/>
    <property type="molecule type" value="Genomic_DNA"/>
</dbReference>
<dbReference type="CDD" id="cd03789">
    <property type="entry name" value="GT9_LPS_heptosyltransferase"/>
    <property type="match status" value="1"/>
</dbReference>
<dbReference type="KEGG" id="doe:DENOEST_3222"/>
<dbReference type="Pfam" id="PF01075">
    <property type="entry name" value="Glyco_transf_9"/>
    <property type="match status" value="1"/>
</dbReference>
<dbReference type="GO" id="GO:0008713">
    <property type="term" value="F:ADP-heptose-lipopolysaccharide heptosyltransferase activity"/>
    <property type="evidence" value="ECO:0007669"/>
    <property type="project" value="TreeGrafter"/>
</dbReference>
<dbReference type="AlphaFoldDB" id="A0A6S6YCI7"/>
<dbReference type="InterPro" id="IPR051199">
    <property type="entry name" value="LPS_LOS_Heptosyltrfase"/>
</dbReference>
<organism evidence="3 4">
    <name type="scientific">Denitratisoma oestradiolicum</name>
    <dbReference type="NCBI Taxonomy" id="311182"/>
    <lineage>
        <taxon>Bacteria</taxon>
        <taxon>Pseudomonadati</taxon>
        <taxon>Pseudomonadota</taxon>
        <taxon>Betaproteobacteria</taxon>
        <taxon>Nitrosomonadales</taxon>
        <taxon>Sterolibacteriaceae</taxon>
        <taxon>Denitratisoma</taxon>
    </lineage>
</organism>
<reference evidence="3 4" key="1">
    <citation type="submission" date="2020-03" db="EMBL/GenBank/DDBJ databases">
        <authorList>
            <consortium name="Genoscope - CEA"/>
            <person name="William W."/>
        </authorList>
    </citation>
    <scope>NUCLEOTIDE SEQUENCE [LARGE SCALE GENOMIC DNA]</scope>
    <source>
        <strain evidence="4">DSM 16959</strain>
    </source>
</reference>
<dbReference type="InterPro" id="IPR011916">
    <property type="entry name" value="LipoPS_heptosylTferase-III"/>
</dbReference>
<proteinExistence type="predicted"/>
<accession>A0A6S6YCI7</accession>
<protein>
    <submittedName>
        <fullName evidence="3">Heptosyltransferase-3</fullName>
    </submittedName>
</protein>
<keyword evidence="4" id="KW-1185">Reference proteome</keyword>
<evidence type="ECO:0000313" key="3">
    <source>
        <dbReference type="EMBL" id="CAB1370376.1"/>
    </source>
</evidence>
<name>A0A6S6YCI7_9PROT</name>
<evidence type="ECO:0000256" key="1">
    <source>
        <dbReference type="ARBA" id="ARBA00022676"/>
    </source>
</evidence>
<dbReference type="GO" id="GO:0009244">
    <property type="term" value="P:lipopolysaccharide core region biosynthetic process"/>
    <property type="evidence" value="ECO:0007669"/>
    <property type="project" value="TreeGrafter"/>
</dbReference>
<dbReference type="Gene3D" id="3.40.50.2000">
    <property type="entry name" value="Glycogen Phosphorylase B"/>
    <property type="match status" value="2"/>
</dbReference>
<dbReference type="PANTHER" id="PTHR30160:SF1">
    <property type="entry name" value="LIPOPOLYSACCHARIDE 1,2-N-ACETYLGLUCOSAMINETRANSFERASE-RELATED"/>
    <property type="match status" value="1"/>
</dbReference>
<gene>
    <name evidence="3" type="ORF">DENOEST_3222</name>
</gene>
<dbReference type="Proteomes" id="UP000515733">
    <property type="component" value="Chromosome"/>
</dbReference>
<evidence type="ECO:0000256" key="2">
    <source>
        <dbReference type="ARBA" id="ARBA00022679"/>
    </source>
</evidence>
<dbReference type="GO" id="GO:0005829">
    <property type="term" value="C:cytosol"/>
    <property type="evidence" value="ECO:0007669"/>
    <property type="project" value="TreeGrafter"/>
</dbReference>
<dbReference type="NCBIfam" id="TIGR02201">
    <property type="entry name" value="heptsyl_trn_III"/>
    <property type="match status" value="1"/>
</dbReference>
<dbReference type="PANTHER" id="PTHR30160">
    <property type="entry name" value="TETRAACYLDISACCHARIDE 4'-KINASE-RELATED"/>
    <property type="match status" value="1"/>
</dbReference>
<dbReference type="SUPFAM" id="SSF53756">
    <property type="entry name" value="UDP-Glycosyltransferase/glycogen phosphorylase"/>
    <property type="match status" value="1"/>
</dbReference>
<keyword evidence="1" id="KW-0328">Glycosyltransferase</keyword>
<keyword evidence="2 3" id="KW-0808">Transferase</keyword>